<dbReference type="PROSITE" id="PS50158">
    <property type="entry name" value="ZF_CCHC"/>
    <property type="match status" value="1"/>
</dbReference>
<dbReference type="SMART" id="SM00343">
    <property type="entry name" value="ZnF_C2HC"/>
    <property type="match status" value="1"/>
</dbReference>
<keyword evidence="1" id="KW-0479">Metal-binding</keyword>
<name>A0A2T7DZ20_9POAL</name>
<accession>A0A2T7DZ20</accession>
<keyword evidence="1" id="KW-0862">Zinc</keyword>
<sequence>MSFAFSSLLSVSEEQLEVLDDEELALITRRFMRFNDNHKNRRRGNNTCFECGKPGHFIADCPDKNNLKSGYDYNKDKKKKKKRKKAKASSEEDDDCKAKKDAKNINGLCFYTNENRGGYCVMALDTDEHKDNDSELEAEQLLLEVDDLNDCLLSQDKLIKRAARE</sequence>
<feature type="region of interest" description="Disordered" evidence="2">
    <location>
        <begin position="63"/>
        <end position="99"/>
    </location>
</feature>
<evidence type="ECO:0000256" key="1">
    <source>
        <dbReference type="PROSITE-ProRule" id="PRU00047"/>
    </source>
</evidence>
<organism evidence="4 5">
    <name type="scientific">Panicum hallii var. hallii</name>
    <dbReference type="NCBI Taxonomy" id="1504633"/>
    <lineage>
        <taxon>Eukaryota</taxon>
        <taxon>Viridiplantae</taxon>
        <taxon>Streptophyta</taxon>
        <taxon>Embryophyta</taxon>
        <taxon>Tracheophyta</taxon>
        <taxon>Spermatophyta</taxon>
        <taxon>Magnoliopsida</taxon>
        <taxon>Liliopsida</taxon>
        <taxon>Poales</taxon>
        <taxon>Poaceae</taxon>
        <taxon>PACMAD clade</taxon>
        <taxon>Panicoideae</taxon>
        <taxon>Panicodae</taxon>
        <taxon>Paniceae</taxon>
        <taxon>Panicinae</taxon>
        <taxon>Panicum</taxon>
        <taxon>Panicum sect. Panicum</taxon>
    </lineage>
</organism>
<feature type="compositionally biased region" description="Basic residues" evidence="2">
    <location>
        <begin position="76"/>
        <end position="87"/>
    </location>
</feature>
<evidence type="ECO:0000256" key="2">
    <source>
        <dbReference type="SAM" id="MobiDB-lite"/>
    </source>
</evidence>
<evidence type="ECO:0000313" key="4">
    <source>
        <dbReference type="EMBL" id="PUZ60823.1"/>
    </source>
</evidence>
<keyword evidence="5" id="KW-1185">Reference proteome</keyword>
<dbReference type="GO" id="GO:0003676">
    <property type="term" value="F:nucleic acid binding"/>
    <property type="evidence" value="ECO:0007669"/>
    <property type="project" value="InterPro"/>
</dbReference>
<dbReference type="EMBL" id="CM009752">
    <property type="protein sequence ID" value="PUZ60823.1"/>
    <property type="molecule type" value="Genomic_DNA"/>
</dbReference>
<protein>
    <recommendedName>
        <fullName evidence="3">CCHC-type domain-containing protein</fullName>
    </recommendedName>
</protein>
<dbReference type="InterPro" id="IPR001878">
    <property type="entry name" value="Znf_CCHC"/>
</dbReference>
<gene>
    <name evidence="4" type="ORF">GQ55_4G195000</name>
</gene>
<dbReference type="Proteomes" id="UP000244336">
    <property type="component" value="Chromosome 4"/>
</dbReference>
<dbReference type="OrthoDB" id="696017at2759"/>
<dbReference type="GO" id="GO:0008270">
    <property type="term" value="F:zinc ion binding"/>
    <property type="evidence" value="ECO:0007669"/>
    <property type="project" value="UniProtKB-KW"/>
</dbReference>
<dbReference type="InterPro" id="IPR036875">
    <property type="entry name" value="Znf_CCHC_sf"/>
</dbReference>
<feature type="domain" description="CCHC-type" evidence="3">
    <location>
        <begin position="48"/>
        <end position="63"/>
    </location>
</feature>
<dbReference type="Pfam" id="PF00098">
    <property type="entry name" value="zf-CCHC"/>
    <property type="match status" value="1"/>
</dbReference>
<dbReference type="SUPFAM" id="SSF57756">
    <property type="entry name" value="Retrovirus zinc finger-like domains"/>
    <property type="match status" value="1"/>
</dbReference>
<evidence type="ECO:0000259" key="3">
    <source>
        <dbReference type="PROSITE" id="PS50158"/>
    </source>
</evidence>
<keyword evidence="1" id="KW-0863">Zinc-finger</keyword>
<dbReference type="Gramene" id="PUZ60823">
    <property type="protein sequence ID" value="PUZ60823"/>
    <property type="gene ID" value="GQ55_4G195000"/>
</dbReference>
<dbReference type="Gene3D" id="4.10.60.10">
    <property type="entry name" value="Zinc finger, CCHC-type"/>
    <property type="match status" value="1"/>
</dbReference>
<proteinExistence type="predicted"/>
<evidence type="ECO:0000313" key="5">
    <source>
        <dbReference type="Proteomes" id="UP000244336"/>
    </source>
</evidence>
<reference evidence="4 5" key="1">
    <citation type="submission" date="2018-04" db="EMBL/GenBank/DDBJ databases">
        <title>WGS assembly of Panicum hallii var. hallii HAL2.</title>
        <authorList>
            <person name="Lovell J."/>
            <person name="Jenkins J."/>
            <person name="Lowry D."/>
            <person name="Mamidi S."/>
            <person name="Sreedasyam A."/>
            <person name="Weng X."/>
            <person name="Barry K."/>
            <person name="Bonette J."/>
            <person name="Campitelli B."/>
            <person name="Daum C."/>
            <person name="Gordon S."/>
            <person name="Gould B."/>
            <person name="Lipzen A."/>
            <person name="MacQueen A."/>
            <person name="Palacio-Mejia J."/>
            <person name="Plott C."/>
            <person name="Shakirov E."/>
            <person name="Shu S."/>
            <person name="Yoshinaga Y."/>
            <person name="Zane M."/>
            <person name="Rokhsar D."/>
            <person name="Grimwood J."/>
            <person name="Schmutz J."/>
            <person name="Juenger T."/>
        </authorList>
    </citation>
    <scope>NUCLEOTIDE SEQUENCE [LARGE SCALE GENOMIC DNA]</scope>
    <source>
        <strain evidence="5">cv. HAL2</strain>
    </source>
</reference>
<dbReference type="AlphaFoldDB" id="A0A2T7DZ20"/>